<gene>
    <name evidence="6" type="ORF">NK662_21300</name>
</gene>
<dbReference type="PANTHER" id="PTHR43537:SF5">
    <property type="entry name" value="UXU OPERON TRANSCRIPTIONAL REGULATOR"/>
    <property type="match status" value="1"/>
</dbReference>
<keyword evidence="7" id="KW-1185">Reference proteome</keyword>
<dbReference type="InterPro" id="IPR000524">
    <property type="entry name" value="Tscrpt_reg_HTH_GntR"/>
</dbReference>
<keyword evidence="2" id="KW-0238">DNA-binding</keyword>
<evidence type="ECO:0000256" key="2">
    <source>
        <dbReference type="ARBA" id="ARBA00023125"/>
    </source>
</evidence>
<keyword evidence="1" id="KW-0805">Transcription regulation</keyword>
<dbReference type="SUPFAM" id="SSF46785">
    <property type="entry name" value="Winged helix' DNA-binding domain"/>
    <property type="match status" value="1"/>
</dbReference>
<dbReference type="SUPFAM" id="SSF48008">
    <property type="entry name" value="GntR ligand-binding domain-like"/>
    <property type="match status" value="1"/>
</dbReference>
<dbReference type="InterPro" id="IPR036390">
    <property type="entry name" value="WH_DNA-bd_sf"/>
</dbReference>
<protein>
    <submittedName>
        <fullName evidence="6">GntR family transcriptional regulator</fullName>
    </submittedName>
</protein>
<dbReference type="InterPro" id="IPR036388">
    <property type="entry name" value="WH-like_DNA-bd_sf"/>
</dbReference>
<dbReference type="EMBL" id="JANCLT010000018">
    <property type="protein sequence ID" value="MCP8971063.1"/>
    <property type="molecule type" value="Genomic_DNA"/>
</dbReference>
<evidence type="ECO:0000256" key="3">
    <source>
        <dbReference type="ARBA" id="ARBA00023163"/>
    </source>
</evidence>
<reference evidence="6" key="1">
    <citation type="submission" date="2022-07" db="EMBL/GenBank/DDBJ databases">
        <authorList>
            <person name="Li W.-J."/>
            <person name="Deng Q.-Q."/>
        </authorList>
    </citation>
    <scope>NUCLEOTIDE SEQUENCE</scope>
    <source>
        <strain evidence="6">SYSU M60031</strain>
    </source>
</reference>
<evidence type="ECO:0000313" key="6">
    <source>
        <dbReference type="EMBL" id="MCP8971063.1"/>
    </source>
</evidence>
<keyword evidence="3" id="KW-0804">Transcription</keyword>
<dbReference type="GO" id="GO:0003677">
    <property type="term" value="F:DNA binding"/>
    <property type="evidence" value="ECO:0007669"/>
    <property type="project" value="UniProtKB-KW"/>
</dbReference>
<keyword evidence="4" id="KW-0175">Coiled coil</keyword>
<accession>A0AA41XDT4</accession>
<dbReference type="Pfam" id="PF00392">
    <property type="entry name" value="GntR"/>
    <property type="match status" value="1"/>
</dbReference>
<feature type="domain" description="HTH gntR-type" evidence="5">
    <location>
        <begin position="11"/>
        <end position="79"/>
    </location>
</feature>
<name>A0AA41XDT4_9BACI</name>
<proteinExistence type="predicted"/>
<dbReference type="SMART" id="SM00345">
    <property type="entry name" value="HTH_GNTR"/>
    <property type="match status" value="1"/>
</dbReference>
<dbReference type="GO" id="GO:0003700">
    <property type="term" value="F:DNA-binding transcription factor activity"/>
    <property type="evidence" value="ECO:0007669"/>
    <property type="project" value="InterPro"/>
</dbReference>
<dbReference type="Gene3D" id="1.10.10.10">
    <property type="entry name" value="Winged helix-like DNA-binding domain superfamily/Winged helix DNA-binding domain"/>
    <property type="match status" value="1"/>
</dbReference>
<sequence>MRKVPNIKRVDPLYEQIYHSLEESILTGGIAAGERLIDTRIAAEFGVSRSPVREAFRKLEGDGLLTNHEGIVTVFTPSLQDVLELYQVRVGLESVAAYWAAVHAMADELRRLQDLLGAAERAVAQQQRKEIISLNTQFHELIVSSSRNARLSAMMYHIRSLVRLCRNTIIQQYNRGDSFLSEHYGIYHALQARNPELAAERMQEHMYRDMQYFQQSYLGERESLMKM</sequence>
<evidence type="ECO:0000259" key="5">
    <source>
        <dbReference type="PROSITE" id="PS50949"/>
    </source>
</evidence>
<evidence type="ECO:0000256" key="4">
    <source>
        <dbReference type="SAM" id="Coils"/>
    </source>
</evidence>
<dbReference type="RefSeq" id="WP_254760989.1">
    <property type="nucleotide sequence ID" value="NZ_JANCLT010000018.1"/>
</dbReference>
<dbReference type="SMART" id="SM00895">
    <property type="entry name" value="FCD"/>
    <property type="match status" value="1"/>
</dbReference>
<evidence type="ECO:0000256" key="1">
    <source>
        <dbReference type="ARBA" id="ARBA00023015"/>
    </source>
</evidence>
<dbReference type="PROSITE" id="PS50949">
    <property type="entry name" value="HTH_GNTR"/>
    <property type="match status" value="1"/>
</dbReference>
<dbReference type="Gene3D" id="1.20.120.530">
    <property type="entry name" value="GntR ligand-binding domain-like"/>
    <property type="match status" value="1"/>
</dbReference>
<dbReference type="InterPro" id="IPR008920">
    <property type="entry name" value="TF_FadR/GntR_C"/>
</dbReference>
<dbReference type="Pfam" id="PF07729">
    <property type="entry name" value="FCD"/>
    <property type="match status" value="1"/>
</dbReference>
<comment type="caution">
    <text evidence="6">The sequence shown here is derived from an EMBL/GenBank/DDBJ whole genome shotgun (WGS) entry which is preliminary data.</text>
</comment>
<dbReference type="AlphaFoldDB" id="A0AA41XDT4"/>
<dbReference type="InterPro" id="IPR011711">
    <property type="entry name" value="GntR_C"/>
</dbReference>
<organism evidence="6 7">
    <name type="scientific">Ectobacillus ponti</name>
    <dbReference type="NCBI Taxonomy" id="2961894"/>
    <lineage>
        <taxon>Bacteria</taxon>
        <taxon>Bacillati</taxon>
        <taxon>Bacillota</taxon>
        <taxon>Bacilli</taxon>
        <taxon>Bacillales</taxon>
        <taxon>Bacillaceae</taxon>
        <taxon>Ectobacillus</taxon>
    </lineage>
</organism>
<dbReference type="Proteomes" id="UP001156102">
    <property type="component" value="Unassembled WGS sequence"/>
</dbReference>
<evidence type="ECO:0000313" key="7">
    <source>
        <dbReference type="Proteomes" id="UP001156102"/>
    </source>
</evidence>
<dbReference type="CDD" id="cd07377">
    <property type="entry name" value="WHTH_GntR"/>
    <property type="match status" value="1"/>
</dbReference>
<dbReference type="PANTHER" id="PTHR43537">
    <property type="entry name" value="TRANSCRIPTIONAL REGULATOR, GNTR FAMILY"/>
    <property type="match status" value="1"/>
</dbReference>
<feature type="coiled-coil region" evidence="4">
    <location>
        <begin position="102"/>
        <end position="129"/>
    </location>
</feature>